<reference evidence="2" key="1">
    <citation type="submission" date="2014-08" db="EMBL/GenBank/DDBJ databases">
        <title>Draft genome sequences of Sphingobium herbicidovorans.</title>
        <authorList>
            <person name="Gan H.M."/>
            <person name="Gan H.Y."/>
            <person name="Savka M.A."/>
        </authorList>
    </citation>
    <scope>NUCLEOTIDE SEQUENCE [LARGE SCALE GENOMIC DNA]</scope>
    <source>
        <strain evidence="2">NBRC 16415</strain>
    </source>
</reference>
<evidence type="ECO:0000313" key="3">
    <source>
        <dbReference type="Proteomes" id="UP000024284"/>
    </source>
</evidence>
<accession>A0A086PDL1</accession>
<feature type="transmembrane region" description="Helical" evidence="1">
    <location>
        <begin position="40"/>
        <end position="62"/>
    </location>
</feature>
<dbReference type="STRING" id="76947.GCA_002080435_03645"/>
<dbReference type="EMBL" id="JFZA02000003">
    <property type="protein sequence ID" value="KFG91479.1"/>
    <property type="molecule type" value="Genomic_DNA"/>
</dbReference>
<name>A0A086PDL1_SPHHM</name>
<keyword evidence="1" id="KW-1133">Transmembrane helix</keyword>
<dbReference type="PATRIC" id="fig|1219045.3.peg.691"/>
<evidence type="ECO:0000256" key="1">
    <source>
        <dbReference type="SAM" id="Phobius"/>
    </source>
</evidence>
<sequence length="90" mass="9401">MDHLDDMLSRLREAPLDPRLAGLDSRVMAEIARLQAMPRLSATTFGIAAAAALFLGIAGSAVPVRSTEAGPISPFDARLALAPSTLLSSQ</sequence>
<keyword evidence="1" id="KW-0472">Membrane</keyword>
<proteinExistence type="predicted"/>
<dbReference type="AlphaFoldDB" id="A0A086PDL1"/>
<comment type="caution">
    <text evidence="2">The sequence shown here is derived from an EMBL/GenBank/DDBJ whole genome shotgun (WGS) entry which is preliminary data.</text>
</comment>
<protein>
    <submittedName>
        <fullName evidence="2">Uncharacterized protein</fullName>
    </submittedName>
</protein>
<dbReference type="RefSeq" id="WP_007406394.1">
    <property type="nucleotide sequence ID" value="NZ_BCZD01000020.1"/>
</dbReference>
<dbReference type="GeneID" id="44135408"/>
<keyword evidence="1" id="KW-0812">Transmembrane</keyword>
<dbReference type="OrthoDB" id="7509688at2"/>
<dbReference type="Proteomes" id="UP000024284">
    <property type="component" value="Unassembled WGS sequence"/>
</dbReference>
<organism evidence="2 3">
    <name type="scientific">Sphingobium herbicidovorans (strain ATCC 700291 / DSM 11019 / CCUG 56400 / KCTC 2939 / LMG 18315 / NBRC 16415 / MH)</name>
    <name type="common">Sphingomonas herbicidovorans</name>
    <dbReference type="NCBI Taxonomy" id="1219045"/>
    <lineage>
        <taxon>Bacteria</taxon>
        <taxon>Pseudomonadati</taxon>
        <taxon>Pseudomonadota</taxon>
        <taxon>Alphaproteobacteria</taxon>
        <taxon>Sphingomonadales</taxon>
        <taxon>Sphingomonadaceae</taxon>
        <taxon>Sphingobium</taxon>
    </lineage>
</organism>
<dbReference type="eggNOG" id="ENOG5031B7I">
    <property type="taxonomic scope" value="Bacteria"/>
</dbReference>
<gene>
    <name evidence="2" type="ORF">BV98_000676</name>
</gene>
<evidence type="ECO:0000313" key="2">
    <source>
        <dbReference type="EMBL" id="KFG91479.1"/>
    </source>
</evidence>
<keyword evidence="3" id="KW-1185">Reference proteome</keyword>